<proteinExistence type="predicted"/>
<dbReference type="AlphaFoldDB" id="A0AAE1CPA9"/>
<sequence>MTVSGEVGGVLTGCPCGSVHVETVYVGLSWGSCLASLSSSHTYLGLVWTYRGQLNLSSLVALLSSPAPAVNPCGLKLQSRSAELVRKRRSQRRSLPAVLSTLA</sequence>
<organism evidence="1 2">
    <name type="scientific">Elysia crispata</name>
    <name type="common">lettuce slug</name>
    <dbReference type="NCBI Taxonomy" id="231223"/>
    <lineage>
        <taxon>Eukaryota</taxon>
        <taxon>Metazoa</taxon>
        <taxon>Spiralia</taxon>
        <taxon>Lophotrochozoa</taxon>
        <taxon>Mollusca</taxon>
        <taxon>Gastropoda</taxon>
        <taxon>Heterobranchia</taxon>
        <taxon>Euthyneura</taxon>
        <taxon>Panpulmonata</taxon>
        <taxon>Sacoglossa</taxon>
        <taxon>Placobranchoidea</taxon>
        <taxon>Plakobranchidae</taxon>
        <taxon>Elysia</taxon>
    </lineage>
</organism>
<reference evidence="1" key="1">
    <citation type="journal article" date="2023" name="G3 (Bethesda)">
        <title>A reference genome for the long-term kleptoplast-retaining sea slug Elysia crispata morphotype clarki.</title>
        <authorList>
            <person name="Eastman K.E."/>
            <person name="Pendleton A.L."/>
            <person name="Shaikh M.A."/>
            <person name="Suttiyut T."/>
            <person name="Ogas R."/>
            <person name="Tomko P."/>
            <person name="Gavelis G."/>
            <person name="Widhalm J.R."/>
            <person name="Wisecaver J.H."/>
        </authorList>
    </citation>
    <scope>NUCLEOTIDE SEQUENCE</scope>
    <source>
        <strain evidence="1">ECLA1</strain>
    </source>
</reference>
<protein>
    <submittedName>
        <fullName evidence="1">Uncharacterized protein</fullName>
    </submittedName>
</protein>
<keyword evidence="2" id="KW-1185">Reference proteome</keyword>
<accession>A0AAE1CPA9</accession>
<gene>
    <name evidence="1" type="ORF">RRG08_041135</name>
</gene>
<evidence type="ECO:0000313" key="1">
    <source>
        <dbReference type="EMBL" id="KAK3724652.1"/>
    </source>
</evidence>
<dbReference type="EMBL" id="JAWDGP010007341">
    <property type="protein sequence ID" value="KAK3724652.1"/>
    <property type="molecule type" value="Genomic_DNA"/>
</dbReference>
<comment type="caution">
    <text evidence="1">The sequence shown here is derived from an EMBL/GenBank/DDBJ whole genome shotgun (WGS) entry which is preliminary data.</text>
</comment>
<evidence type="ECO:0000313" key="2">
    <source>
        <dbReference type="Proteomes" id="UP001283361"/>
    </source>
</evidence>
<dbReference type="Proteomes" id="UP001283361">
    <property type="component" value="Unassembled WGS sequence"/>
</dbReference>
<name>A0AAE1CPA9_9GAST</name>